<dbReference type="SMART" id="SM00385">
    <property type="entry name" value="CYCLIN"/>
    <property type="match status" value="2"/>
</dbReference>
<comment type="caution">
    <text evidence="11">The sequence shown here is derived from an EMBL/GenBank/DDBJ whole genome shotgun (WGS) entry which is preliminary data.</text>
</comment>
<dbReference type="CDD" id="cd12087">
    <property type="entry name" value="TM_EGFR-like"/>
    <property type="match status" value="1"/>
</dbReference>
<evidence type="ECO:0000256" key="9">
    <source>
        <dbReference type="SAM" id="Phobius"/>
    </source>
</evidence>
<feature type="region of interest" description="Disordered" evidence="8">
    <location>
        <begin position="1"/>
        <end position="25"/>
    </location>
</feature>
<keyword evidence="9" id="KW-0812">Transmembrane</keyword>
<keyword evidence="3" id="KW-0677">Repeat</keyword>
<keyword evidence="4" id="KW-0805">Transcription regulation</keyword>
<keyword evidence="5" id="KW-0804">Transcription</keyword>
<dbReference type="InterPro" id="IPR013137">
    <property type="entry name" value="Znf_TFIIB"/>
</dbReference>
<dbReference type="PROSITE" id="PS00782">
    <property type="entry name" value="TFIIB"/>
    <property type="match status" value="1"/>
</dbReference>
<dbReference type="Gene3D" id="1.10.472.10">
    <property type="entry name" value="Cyclin-like"/>
    <property type="match status" value="2"/>
</dbReference>
<keyword evidence="7" id="KW-0479">Metal-binding</keyword>
<keyword evidence="7" id="KW-0863">Zinc-finger</keyword>
<evidence type="ECO:0000256" key="8">
    <source>
        <dbReference type="SAM" id="MobiDB-lite"/>
    </source>
</evidence>
<keyword evidence="7" id="KW-0862">Zinc</keyword>
<feature type="transmembrane region" description="Helical" evidence="9">
    <location>
        <begin position="35"/>
        <end position="59"/>
    </location>
</feature>
<dbReference type="Gene3D" id="2.20.25.10">
    <property type="match status" value="1"/>
</dbReference>
<reference evidence="11 12" key="1">
    <citation type="submission" date="2024-02" db="EMBL/GenBank/DDBJ databases">
        <title>First draft genome assembly of two strains of Seiridium cardinale.</title>
        <authorList>
            <person name="Emiliani G."/>
            <person name="Scali E."/>
        </authorList>
    </citation>
    <scope>NUCLEOTIDE SEQUENCE [LARGE SCALE GENOMIC DNA]</scope>
    <source>
        <strain evidence="11 12">BM-138-000479</strain>
    </source>
</reference>
<evidence type="ECO:0000256" key="5">
    <source>
        <dbReference type="ARBA" id="ARBA00023163"/>
    </source>
</evidence>
<feature type="region of interest" description="Disordered" evidence="8">
    <location>
        <begin position="182"/>
        <end position="259"/>
    </location>
</feature>
<feature type="domain" description="TFIIB-type" evidence="10">
    <location>
        <begin position="356"/>
        <end position="389"/>
    </location>
</feature>
<accession>A0ABR2XDZ4</accession>
<dbReference type="EMBL" id="JARVKM010000067">
    <property type="protein sequence ID" value="KAK9772004.1"/>
    <property type="molecule type" value="Genomic_DNA"/>
</dbReference>
<evidence type="ECO:0000259" key="10">
    <source>
        <dbReference type="PROSITE" id="PS51134"/>
    </source>
</evidence>
<comment type="similarity">
    <text evidence="1">Belongs to the TFIIB family.</text>
</comment>
<dbReference type="PANTHER" id="PTHR11618">
    <property type="entry name" value="TRANSCRIPTION INITIATION FACTOR IIB-RELATED"/>
    <property type="match status" value="1"/>
</dbReference>
<dbReference type="InterPro" id="IPR000812">
    <property type="entry name" value="TFIIB"/>
</dbReference>
<dbReference type="PRINTS" id="PR00685">
    <property type="entry name" value="TIFACTORIIB"/>
</dbReference>
<name>A0ABR2XDZ4_9PEZI</name>
<dbReference type="InterPro" id="IPR013150">
    <property type="entry name" value="TFIIB_cyclin"/>
</dbReference>
<proteinExistence type="inferred from homology"/>
<feature type="compositionally biased region" description="Pro residues" evidence="8">
    <location>
        <begin position="210"/>
        <end position="223"/>
    </location>
</feature>
<evidence type="ECO:0000256" key="3">
    <source>
        <dbReference type="ARBA" id="ARBA00022737"/>
    </source>
</evidence>
<evidence type="ECO:0000313" key="12">
    <source>
        <dbReference type="Proteomes" id="UP001465668"/>
    </source>
</evidence>
<protein>
    <recommendedName>
        <fullName evidence="2">Transcription initiation factor IIB</fullName>
    </recommendedName>
    <alternativeName>
        <fullName evidence="6">General transcription factor TFIIB</fullName>
    </alternativeName>
</protein>
<dbReference type="Proteomes" id="UP001465668">
    <property type="component" value="Unassembled WGS sequence"/>
</dbReference>
<keyword evidence="9" id="KW-0472">Membrane</keyword>
<dbReference type="CDD" id="cd20551">
    <property type="entry name" value="CYCLIN_TFIIB_rpt1"/>
    <property type="match status" value="1"/>
</dbReference>
<feature type="compositionally biased region" description="Basic and acidic residues" evidence="8">
    <location>
        <begin position="7"/>
        <end position="25"/>
    </location>
</feature>
<gene>
    <name evidence="11" type="ORF">SCAR479_11323</name>
</gene>
<evidence type="ECO:0000313" key="11">
    <source>
        <dbReference type="EMBL" id="KAK9772004.1"/>
    </source>
</evidence>
<dbReference type="Pfam" id="PF08271">
    <property type="entry name" value="Zn_Ribbon_TF"/>
    <property type="match status" value="1"/>
</dbReference>
<feature type="compositionally biased region" description="Polar residues" evidence="8">
    <location>
        <begin position="229"/>
        <end position="259"/>
    </location>
</feature>
<dbReference type="Pfam" id="PF00382">
    <property type="entry name" value="TFIIB"/>
    <property type="match status" value="2"/>
</dbReference>
<dbReference type="InterPro" id="IPR013763">
    <property type="entry name" value="Cyclin-like_dom"/>
</dbReference>
<dbReference type="PANTHER" id="PTHR11618:SF13">
    <property type="entry name" value="TRANSCRIPTION INITIATION FACTOR IIB"/>
    <property type="match status" value="1"/>
</dbReference>
<keyword evidence="9" id="KW-1133">Transmembrane helix</keyword>
<dbReference type="InterPro" id="IPR023486">
    <property type="entry name" value="TFIIB_CS"/>
</dbReference>
<dbReference type="PROSITE" id="PS51134">
    <property type="entry name" value="ZF_TFIIB"/>
    <property type="match status" value="1"/>
</dbReference>
<evidence type="ECO:0000256" key="7">
    <source>
        <dbReference type="PROSITE-ProRule" id="PRU00469"/>
    </source>
</evidence>
<sequence length="683" mass="76108">MAPHLQSKREDAFNHDSQTKQAKDGDEKVATLSPWVIVAIIIGVLLVVTIAVFVVLYFLRRRRVARETQQLPVISNVDAVVHRRRKMSVAERREAEDLERSIMIRKSLASRTTLSSIGSRDSRLFESARSSRVPEYELPIQSTQQRGENEWKEWEAGVSSDRRYSRLEELALGRQSHPALAQELEDLPIPRQARVPSPSRDTKGPRQMLPLPPLPSPPPPPYRRPTNVILKNSGVSKQQADSSLSTSGNQSAFQHHQPQSQAISIVHSYHVAHPRRRHVVESQPRPVAIEIEAQATAIIVVSSAQSLSTLSWPSEHETATMATAGVAQDPFAVYKQQQEELKNGQKKTEFRENLNSRLMCTECKEDPPNLTEEFSSGDLVCATCGLVLGDRIIDTRSEWRTFANDENNDDPSRVGDAMNPLLNGSQLETSIAFGEGGRARELHRAQNRSQLDKATKGLLAAYGDISSLCDAVHIPKTVQESAKHIYKMTDDAKLFKGKSQESIIAGCIFIACRQARLARTFKEIHGLTNVSKKEIGRTFKQLEKFLMTQREHDAANANLYSLDTYENTNSTGAEELCGRYCSQLNLRNPHQVEKYSRLLASKSSTVKDLAGRSPLSVAAACIYMICNLLDDPRPSRDIATAAGVSDGTIKTAYKFLYQARDELIEKSWLKPDGPGNMAKLPSN</sequence>
<evidence type="ECO:0000256" key="1">
    <source>
        <dbReference type="ARBA" id="ARBA00010857"/>
    </source>
</evidence>
<keyword evidence="12" id="KW-1185">Reference proteome</keyword>
<dbReference type="SUPFAM" id="SSF57783">
    <property type="entry name" value="Zinc beta-ribbon"/>
    <property type="match status" value="1"/>
</dbReference>
<organism evidence="11 12">
    <name type="scientific">Seiridium cardinale</name>
    <dbReference type="NCBI Taxonomy" id="138064"/>
    <lineage>
        <taxon>Eukaryota</taxon>
        <taxon>Fungi</taxon>
        <taxon>Dikarya</taxon>
        <taxon>Ascomycota</taxon>
        <taxon>Pezizomycotina</taxon>
        <taxon>Sordariomycetes</taxon>
        <taxon>Xylariomycetidae</taxon>
        <taxon>Amphisphaeriales</taxon>
        <taxon>Sporocadaceae</taxon>
        <taxon>Seiridium</taxon>
    </lineage>
</organism>
<dbReference type="InterPro" id="IPR036915">
    <property type="entry name" value="Cyclin-like_sf"/>
</dbReference>
<evidence type="ECO:0000256" key="6">
    <source>
        <dbReference type="ARBA" id="ARBA00031706"/>
    </source>
</evidence>
<dbReference type="SUPFAM" id="SSF47954">
    <property type="entry name" value="Cyclin-like"/>
    <property type="match status" value="2"/>
</dbReference>
<evidence type="ECO:0000256" key="2">
    <source>
        <dbReference type="ARBA" id="ARBA00013932"/>
    </source>
</evidence>
<evidence type="ECO:0000256" key="4">
    <source>
        <dbReference type="ARBA" id="ARBA00023015"/>
    </source>
</evidence>